<sequence>MLLGCLLQHRQNDRVNIVVCICWVCLLIPVYFILRSQWFIECNLAEPYP</sequence>
<dbReference type="AlphaFoldDB" id="A0A0A8YLI6"/>
<reference evidence="2" key="2">
    <citation type="journal article" date="2015" name="Data Brief">
        <title>Shoot transcriptome of the giant reed, Arundo donax.</title>
        <authorList>
            <person name="Barrero R.A."/>
            <person name="Guerrero F.D."/>
            <person name="Moolhuijzen P."/>
            <person name="Goolsby J.A."/>
            <person name="Tidwell J."/>
            <person name="Bellgard S.E."/>
            <person name="Bellgard M.I."/>
        </authorList>
    </citation>
    <scope>NUCLEOTIDE SEQUENCE</scope>
    <source>
        <tissue evidence="2">Shoot tissue taken approximately 20 cm above the soil surface</tissue>
    </source>
</reference>
<evidence type="ECO:0000313" key="2">
    <source>
        <dbReference type="EMBL" id="JAD23457.1"/>
    </source>
</evidence>
<accession>A0A0A8YLI6</accession>
<dbReference type="EMBL" id="GBRH01274438">
    <property type="protein sequence ID" value="JAD23457.1"/>
    <property type="molecule type" value="Transcribed_RNA"/>
</dbReference>
<proteinExistence type="predicted"/>
<protein>
    <submittedName>
        <fullName evidence="2">Uncharacterized protein</fullName>
    </submittedName>
</protein>
<keyword evidence="1" id="KW-0472">Membrane</keyword>
<organism evidence="2">
    <name type="scientific">Arundo donax</name>
    <name type="common">Giant reed</name>
    <name type="synonym">Donax arundinaceus</name>
    <dbReference type="NCBI Taxonomy" id="35708"/>
    <lineage>
        <taxon>Eukaryota</taxon>
        <taxon>Viridiplantae</taxon>
        <taxon>Streptophyta</taxon>
        <taxon>Embryophyta</taxon>
        <taxon>Tracheophyta</taxon>
        <taxon>Spermatophyta</taxon>
        <taxon>Magnoliopsida</taxon>
        <taxon>Liliopsida</taxon>
        <taxon>Poales</taxon>
        <taxon>Poaceae</taxon>
        <taxon>PACMAD clade</taxon>
        <taxon>Arundinoideae</taxon>
        <taxon>Arundineae</taxon>
        <taxon>Arundo</taxon>
    </lineage>
</organism>
<keyword evidence="1" id="KW-0812">Transmembrane</keyword>
<keyword evidence="1" id="KW-1133">Transmembrane helix</keyword>
<evidence type="ECO:0000256" key="1">
    <source>
        <dbReference type="SAM" id="Phobius"/>
    </source>
</evidence>
<feature type="transmembrane region" description="Helical" evidence="1">
    <location>
        <begin position="15"/>
        <end position="34"/>
    </location>
</feature>
<reference evidence="2" key="1">
    <citation type="submission" date="2014-09" db="EMBL/GenBank/DDBJ databases">
        <authorList>
            <person name="Magalhaes I.L.F."/>
            <person name="Oliveira U."/>
            <person name="Santos F.R."/>
            <person name="Vidigal T.H.D.A."/>
            <person name="Brescovit A.D."/>
            <person name="Santos A.J."/>
        </authorList>
    </citation>
    <scope>NUCLEOTIDE SEQUENCE</scope>
    <source>
        <tissue evidence="2">Shoot tissue taken approximately 20 cm above the soil surface</tissue>
    </source>
</reference>
<name>A0A0A8YLI6_ARUDO</name>